<evidence type="ECO:0000313" key="1">
    <source>
        <dbReference type="EMBL" id="MEQ2195938.1"/>
    </source>
</evidence>
<protein>
    <recommendedName>
        <fullName evidence="3">Secreted protein</fullName>
    </recommendedName>
</protein>
<keyword evidence="2" id="KW-1185">Reference proteome</keyword>
<dbReference type="EMBL" id="JAHRIN010012910">
    <property type="protein sequence ID" value="MEQ2195938.1"/>
    <property type="molecule type" value="Genomic_DNA"/>
</dbReference>
<name>A0ABV0QK50_9TELE</name>
<evidence type="ECO:0000313" key="2">
    <source>
        <dbReference type="Proteomes" id="UP001434883"/>
    </source>
</evidence>
<gene>
    <name evidence="1" type="ORF">XENOCAPTIV_020800</name>
</gene>
<accession>A0ABV0QK50</accession>
<proteinExistence type="predicted"/>
<sequence length="111" mass="13243">MHVMVLSHVSFCVASWRQACKTLGFSFKMLLGHFQTSHEVILFWVLREPWTHTVDKFMLLINKIPPKCKAFRCLLESGRFSIFDLYKHPSFRWRKVNPYHDAATTMFFIFL</sequence>
<dbReference type="Proteomes" id="UP001434883">
    <property type="component" value="Unassembled WGS sequence"/>
</dbReference>
<organism evidence="1 2">
    <name type="scientific">Xenoophorus captivus</name>
    <dbReference type="NCBI Taxonomy" id="1517983"/>
    <lineage>
        <taxon>Eukaryota</taxon>
        <taxon>Metazoa</taxon>
        <taxon>Chordata</taxon>
        <taxon>Craniata</taxon>
        <taxon>Vertebrata</taxon>
        <taxon>Euteleostomi</taxon>
        <taxon>Actinopterygii</taxon>
        <taxon>Neopterygii</taxon>
        <taxon>Teleostei</taxon>
        <taxon>Neoteleostei</taxon>
        <taxon>Acanthomorphata</taxon>
        <taxon>Ovalentaria</taxon>
        <taxon>Atherinomorphae</taxon>
        <taxon>Cyprinodontiformes</taxon>
        <taxon>Goodeidae</taxon>
        <taxon>Xenoophorus</taxon>
    </lineage>
</organism>
<evidence type="ECO:0008006" key="3">
    <source>
        <dbReference type="Google" id="ProtNLM"/>
    </source>
</evidence>
<reference evidence="1 2" key="1">
    <citation type="submission" date="2021-06" db="EMBL/GenBank/DDBJ databases">
        <authorList>
            <person name="Palmer J.M."/>
        </authorList>
    </citation>
    <scope>NUCLEOTIDE SEQUENCE [LARGE SCALE GENOMIC DNA]</scope>
    <source>
        <strain evidence="1 2">XC_2019</strain>
        <tissue evidence="1">Muscle</tissue>
    </source>
</reference>
<comment type="caution">
    <text evidence="1">The sequence shown here is derived from an EMBL/GenBank/DDBJ whole genome shotgun (WGS) entry which is preliminary data.</text>
</comment>